<dbReference type="Proteomes" id="UP001205063">
    <property type="component" value="Unassembled WGS sequence"/>
</dbReference>
<evidence type="ECO:0000313" key="2">
    <source>
        <dbReference type="Proteomes" id="UP001205063"/>
    </source>
</evidence>
<dbReference type="EMBL" id="JANGAB010000553">
    <property type="protein sequence ID" value="MCQ4951008.1"/>
    <property type="molecule type" value="Genomic_DNA"/>
</dbReference>
<protein>
    <submittedName>
        <fullName evidence="1">Type II secretory pathway, pullulanase PulA and related glycosidase</fullName>
    </submittedName>
</protein>
<keyword evidence="1" id="KW-0326">Glycosidase</keyword>
<evidence type="ECO:0000313" key="1">
    <source>
        <dbReference type="EMBL" id="MCQ4951008.1"/>
    </source>
</evidence>
<gene>
    <name evidence="1" type="ORF">NE646_15435</name>
</gene>
<dbReference type="Gene3D" id="2.60.40.1180">
    <property type="entry name" value="Golgi alpha-mannosidase II"/>
    <property type="match status" value="1"/>
</dbReference>
<comment type="caution">
    <text evidence="1">The sequence shown here is derived from an EMBL/GenBank/DDBJ whole genome shotgun (WGS) entry which is preliminary data.</text>
</comment>
<keyword evidence="1" id="KW-0378">Hydrolase</keyword>
<name>A0AAW5KF74_9FIRM</name>
<reference evidence="1" key="1">
    <citation type="submission" date="2022-06" db="EMBL/GenBank/DDBJ databases">
        <title>Isolation of gut microbiota from human fecal samples.</title>
        <authorList>
            <person name="Pamer E.G."/>
            <person name="Barat B."/>
            <person name="Waligurski E."/>
            <person name="Medina S."/>
            <person name="Paddock L."/>
            <person name="Mostad J."/>
        </authorList>
    </citation>
    <scope>NUCLEOTIDE SEQUENCE</scope>
    <source>
        <strain evidence="1">DFI.7.96</strain>
    </source>
</reference>
<organism evidence="1 2">
    <name type="scientific">Bittarella massiliensis</name>
    <name type="common">ex Durand et al. 2017</name>
    <dbReference type="NCBI Taxonomy" id="1720313"/>
    <lineage>
        <taxon>Bacteria</taxon>
        <taxon>Bacillati</taxon>
        <taxon>Bacillota</taxon>
        <taxon>Clostridia</taxon>
        <taxon>Eubacteriales</taxon>
        <taxon>Oscillospiraceae</taxon>
        <taxon>Bittarella (ex Durand et al. 2017)</taxon>
    </lineage>
</organism>
<dbReference type="GO" id="GO:0016798">
    <property type="term" value="F:hydrolase activity, acting on glycosyl bonds"/>
    <property type="evidence" value="ECO:0007669"/>
    <property type="project" value="UniProtKB-KW"/>
</dbReference>
<dbReference type="AlphaFoldDB" id="A0AAW5KF74"/>
<accession>A0AAW5KF74</accession>
<dbReference type="InterPro" id="IPR013780">
    <property type="entry name" value="Glyco_hydro_b"/>
</dbReference>
<feature type="non-terminal residue" evidence="1">
    <location>
        <position position="80"/>
    </location>
</feature>
<dbReference type="SUPFAM" id="SSF51011">
    <property type="entry name" value="Glycosyl hydrolase domain"/>
    <property type="match status" value="1"/>
</dbReference>
<proteinExistence type="predicted"/>
<sequence length="80" mass="9307">MDYQTRGLPDVSLHGERAWYMNSENTSRLLGIMYCGAYAHRADGSEDASIYVAYNFHWEDRIFALPNLAGYRKWKKVIDT</sequence>